<evidence type="ECO:0000256" key="1">
    <source>
        <dbReference type="SAM" id="SignalP"/>
    </source>
</evidence>
<accession>A0A8S1ECH4</accession>
<keyword evidence="1" id="KW-0732">Signal</keyword>
<feature type="signal peptide" evidence="1">
    <location>
        <begin position="1"/>
        <end position="30"/>
    </location>
</feature>
<feature type="chain" id="PRO_5035903797" evidence="1">
    <location>
        <begin position="31"/>
        <end position="591"/>
    </location>
</feature>
<organism evidence="2 3">
    <name type="scientific">Caenorhabditis bovis</name>
    <dbReference type="NCBI Taxonomy" id="2654633"/>
    <lineage>
        <taxon>Eukaryota</taxon>
        <taxon>Metazoa</taxon>
        <taxon>Ecdysozoa</taxon>
        <taxon>Nematoda</taxon>
        <taxon>Chromadorea</taxon>
        <taxon>Rhabditida</taxon>
        <taxon>Rhabditina</taxon>
        <taxon>Rhabditomorpha</taxon>
        <taxon>Rhabditoidea</taxon>
        <taxon>Rhabditidae</taxon>
        <taxon>Peloderinae</taxon>
        <taxon>Caenorhabditis</taxon>
    </lineage>
</organism>
<dbReference type="InterPro" id="IPR017850">
    <property type="entry name" value="Alkaline_phosphatase_core_sf"/>
</dbReference>
<dbReference type="Gene3D" id="3.40.720.10">
    <property type="entry name" value="Alkaline Phosphatase, subunit A"/>
    <property type="match status" value="1"/>
</dbReference>
<dbReference type="CDD" id="cd16021">
    <property type="entry name" value="ALP_like"/>
    <property type="match status" value="1"/>
</dbReference>
<comment type="caution">
    <text evidence="2">The sequence shown here is derived from an EMBL/GenBank/DDBJ whole genome shotgun (WGS) entry which is preliminary data.</text>
</comment>
<dbReference type="EMBL" id="CADEPM010000001">
    <property type="protein sequence ID" value="CAB3398452.1"/>
    <property type="molecule type" value="Genomic_DNA"/>
</dbReference>
<evidence type="ECO:0000313" key="2">
    <source>
        <dbReference type="EMBL" id="CAB3398452.1"/>
    </source>
</evidence>
<dbReference type="GO" id="GO:0005615">
    <property type="term" value="C:extracellular space"/>
    <property type="evidence" value="ECO:0007669"/>
    <property type="project" value="TreeGrafter"/>
</dbReference>
<dbReference type="Proteomes" id="UP000494206">
    <property type="component" value="Unassembled WGS sequence"/>
</dbReference>
<gene>
    <name evidence="2" type="ORF">CBOVIS_LOCUS1725</name>
</gene>
<keyword evidence="3" id="KW-1185">Reference proteome</keyword>
<dbReference type="PANTHER" id="PTHR10974:SF6">
    <property type="entry name" value="PROTEIN CBG19234"/>
    <property type="match status" value="1"/>
</dbReference>
<reference evidence="2 3" key="1">
    <citation type="submission" date="2020-04" db="EMBL/GenBank/DDBJ databases">
        <authorList>
            <person name="Laetsch R D."/>
            <person name="Stevens L."/>
            <person name="Kumar S."/>
            <person name="Blaxter L. M."/>
        </authorList>
    </citation>
    <scope>NUCLEOTIDE SEQUENCE [LARGE SCALE GENOMIC DNA]</scope>
</reference>
<evidence type="ECO:0000313" key="3">
    <source>
        <dbReference type="Proteomes" id="UP000494206"/>
    </source>
</evidence>
<dbReference type="AlphaFoldDB" id="A0A8S1ECH4"/>
<dbReference type="OrthoDB" id="413313at2759"/>
<dbReference type="Pfam" id="PF02995">
    <property type="entry name" value="DUF229"/>
    <property type="match status" value="1"/>
</dbReference>
<protein>
    <submittedName>
        <fullName evidence="2">Uncharacterized protein</fullName>
    </submittedName>
</protein>
<sequence length="591" mass="68793">MIRNVRRRISTFVSLLFTLFLFTTTIHSNARNSEKSAEMRASRLSFSNLRDVAWHFLGDDEPREPLLAHHPFNNTCRFFLPNIYADDIIPYRLSERKRQFRCPLEDLDYATMDNEGYMYVHPHFVNYPNTTKNVSCKVVIIEGGLRQPEKNKTKNDFYEVAVLEAPENQRFWVNADAFLVRCHRIDGKNETVWEKAFASIRDDQLNANKIFNVSDLQSFGNFGEEFLKAPRRPQTNRYSIDIMGFDSTSRNMFMRHLPRSTEIMKKLGYHFLYGYTKIADNSMVNLAPILIGEVKEAQEKPKTDASGDINIDSILPQRDALDPTNLDFLWKMMGEKFGCKSMFNEDISMKGLGLFNYPNHEFQPGFRKNPADHYYRPYYLAVYHKWKYSQCKDGGQIQNEFISLWKRFALYYKDICHFGFSFVTTLTHEATFMLEVIDEQLSYDLSQLYIAGALDNTLSVIMGDHGNRIGAIQFSYTGRIEERMPLMAIRLPTGFKDKYPVEYRNFIENKYKLTGNFDIHKTLEDIVEMRFGEKRENSPPSSGRGISLFDSIPNDRECKDAFIPENFCMCMIDVSNVTTPLAKTNMPETKT</sequence>
<dbReference type="PANTHER" id="PTHR10974">
    <property type="entry name" value="FI08016P-RELATED"/>
    <property type="match status" value="1"/>
</dbReference>
<proteinExistence type="predicted"/>
<name>A0A8S1ECH4_9PELO</name>
<dbReference type="FunFam" id="3.40.720.10:FF:000017">
    <property type="entry name" value="Predicted protein"/>
    <property type="match status" value="1"/>
</dbReference>
<dbReference type="InterPro" id="IPR004245">
    <property type="entry name" value="DUF229"/>
</dbReference>